<dbReference type="GO" id="GO:0098796">
    <property type="term" value="C:membrane protein complex"/>
    <property type="evidence" value="ECO:0007669"/>
    <property type="project" value="UniProtKB-ARBA"/>
</dbReference>
<dbReference type="PANTHER" id="PTHR42798">
    <property type="entry name" value="LIPOPROTEIN-RELEASING SYSTEM ATP-BINDING PROTEIN LOLD"/>
    <property type="match status" value="1"/>
</dbReference>
<reference evidence="6 8" key="1">
    <citation type="journal article" date="2015" name="Biotechnol. Bioeng.">
        <title>Genome sequence and phenotypic characterization of Caulobacter segnis.</title>
        <authorList>
            <person name="Patel S."/>
            <person name="Fletcher B."/>
            <person name="Scott D.C."/>
            <person name="Ely B."/>
        </authorList>
    </citation>
    <scope>NUCLEOTIDE SEQUENCE [LARGE SCALE GENOMIC DNA]</scope>
    <source>
        <strain evidence="6 8">PS02</strain>
    </source>
</reference>
<dbReference type="EMBL" id="LROR01000058">
    <property type="protein sequence ID" value="OBR92364.1"/>
    <property type="molecule type" value="Genomic_DNA"/>
</dbReference>
<evidence type="ECO:0000256" key="1">
    <source>
        <dbReference type="ARBA" id="ARBA00005417"/>
    </source>
</evidence>
<dbReference type="PATRIC" id="fig|1705578.3.peg.2483"/>
<dbReference type="GO" id="GO:0005524">
    <property type="term" value="F:ATP binding"/>
    <property type="evidence" value="ECO:0007669"/>
    <property type="project" value="UniProtKB-KW"/>
</dbReference>
<dbReference type="AlphaFoldDB" id="A0A168QMV1"/>
<evidence type="ECO:0000256" key="2">
    <source>
        <dbReference type="ARBA" id="ARBA00022448"/>
    </source>
</evidence>
<dbReference type="SMART" id="SM00382">
    <property type="entry name" value="AAA"/>
    <property type="match status" value="1"/>
</dbReference>
<evidence type="ECO:0000313" key="8">
    <source>
        <dbReference type="Proteomes" id="UP000077384"/>
    </source>
</evidence>
<organism evidence="6 8">
    <name type="scientific">Clostridium coskatii</name>
    <dbReference type="NCBI Taxonomy" id="1705578"/>
    <lineage>
        <taxon>Bacteria</taxon>
        <taxon>Bacillati</taxon>
        <taxon>Bacillota</taxon>
        <taxon>Clostridia</taxon>
        <taxon>Eubacteriales</taxon>
        <taxon>Clostridiaceae</taxon>
        <taxon>Clostridium</taxon>
    </lineage>
</organism>
<protein>
    <submittedName>
        <fullName evidence="6">Bacitracin export ATP-binding protein BceA</fullName>
    </submittedName>
</protein>
<dbReference type="GO" id="GO:0022857">
    <property type="term" value="F:transmembrane transporter activity"/>
    <property type="evidence" value="ECO:0007669"/>
    <property type="project" value="UniProtKB-ARBA"/>
</dbReference>
<evidence type="ECO:0000313" key="6">
    <source>
        <dbReference type="EMBL" id="OAA89363.1"/>
    </source>
</evidence>
<dbReference type="GO" id="GO:0016887">
    <property type="term" value="F:ATP hydrolysis activity"/>
    <property type="evidence" value="ECO:0007669"/>
    <property type="project" value="InterPro"/>
</dbReference>
<name>A0A168QMV1_9CLOT</name>
<reference evidence="7 9" key="2">
    <citation type="journal article" date="2016" name="Front. Microbiol.">
        <title>Industrial Acetogenic Biocatalysts: A Comparative Metabolic and Genomic Analysis.</title>
        <authorList>
            <person name="Bengelsdorf F."/>
            <person name="Poehlein A."/>
            <person name="Sonja S."/>
            <person name="Erz C."/>
            <person name="Hummel T."/>
            <person name="Hoffmeister S."/>
            <person name="Daniel R."/>
            <person name="Durre P."/>
        </authorList>
    </citation>
    <scope>NUCLEOTIDE SEQUENCE [LARGE SCALE GENOMIC DNA]</scope>
    <source>
        <strain evidence="7 9">PTA-10522</strain>
    </source>
</reference>
<dbReference type="CDD" id="cd03255">
    <property type="entry name" value="ABC_MJ0796_LolCDE_FtsE"/>
    <property type="match status" value="1"/>
</dbReference>
<sequence>MNIMEVIMEVRNVKKVYGSKHGGSKSNALNGVSFSVQKGEFLGIMGPSGAGKSTLLNVISTIDTPTSGTIELNGKSFLNLNEDELSMFRRKQLGFIFQDYNLLDTLTLKENIILPLSLSKIDVTSMEEKLKKISGILNIDNILEKYPYEVSGGQKQRAAAARAIITDPEIVFADEPTGALDSKSSTELLNNLSLLNRNNGATIVMVTHDAFAASYCERIIFIKDGILDTEIEKTGSRKDFYNKILGTLAKVGGAESDTI</sequence>
<dbReference type="Proteomes" id="UP000093694">
    <property type="component" value="Unassembled WGS sequence"/>
</dbReference>
<dbReference type="Proteomes" id="UP000077384">
    <property type="component" value="Unassembled WGS sequence"/>
</dbReference>
<evidence type="ECO:0000256" key="4">
    <source>
        <dbReference type="ARBA" id="ARBA00022840"/>
    </source>
</evidence>
<dbReference type="Pfam" id="PF00005">
    <property type="entry name" value="ABC_tran"/>
    <property type="match status" value="1"/>
</dbReference>
<keyword evidence="2" id="KW-0813">Transport</keyword>
<evidence type="ECO:0000259" key="5">
    <source>
        <dbReference type="PROSITE" id="PS50893"/>
    </source>
</evidence>
<evidence type="ECO:0000313" key="7">
    <source>
        <dbReference type="EMBL" id="OBR92364.1"/>
    </source>
</evidence>
<comment type="caution">
    <text evidence="6">The sequence shown here is derived from an EMBL/GenBank/DDBJ whole genome shotgun (WGS) entry which is preliminary data.</text>
</comment>
<dbReference type="EMBL" id="LITQ01000033">
    <property type="protein sequence ID" value="OAA89363.1"/>
    <property type="molecule type" value="Genomic_DNA"/>
</dbReference>
<dbReference type="PANTHER" id="PTHR42798:SF7">
    <property type="entry name" value="ALPHA-D-RIBOSE 1-METHYLPHOSPHONATE 5-TRIPHOSPHATE SYNTHASE SUBUNIT PHNL"/>
    <property type="match status" value="1"/>
</dbReference>
<keyword evidence="4 6" id="KW-0067">ATP-binding</keyword>
<feature type="domain" description="ABC transporter" evidence="5">
    <location>
        <begin position="8"/>
        <end position="249"/>
    </location>
</feature>
<dbReference type="InterPro" id="IPR003439">
    <property type="entry name" value="ABC_transporter-like_ATP-bd"/>
</dbReference>
<dbReference type="InterPro" id="IPR027417">
    <property type="entry name" value="P-loop_NTPase"/>
</dbReference>
<accession>A0A168QMV1</accession>
<dbReference type="InterPro" id="IPR017911">
    <property type="entry name" value="MacB-like_ATP-bd"/>
</dbReference>
<evidence type="ECO:0000256" key="3">
    <source>
        <dbReference type="ARBA" id="ARBA00022741"/>
    </source>
</evidence>
<dbReference type="FunFam" id="3.40.50.300:FF:000032">
    <property type="entry name" value="Export ABC transporter ATP-binding protein"/>
    <property type="match status" value="1"/>
</dbReference>
<dbReference type="InterPro" id="IPR003593">
    <property type="entry name" value="AAA+_ATPase"/>
</dbReference>
<gene>
    <name evidence="6" type="primary">bceA_2</name>
    <name evidence="7" type="synonym">bceA_3</name>
    <name evidence="7" type="ORF">CLCOS_30280</name>
    <name evidence="6" type="ORF">WX73_02222</name>
</gene>
<dbReference type="SUPFAM" id="SSF52540">
    <property type="entry name" value="P-loop containing nucleoside triphosphate hydrolases"/>
    <property type="match status" value="1"/>
</dbReference>
<keyword evidence="9" id="KW-1185">Reference proteome</keyword>
<comment type="similarity">
    <text evidence="1">Belongs to the ABC transporter superfamily.</text>
</comment>
<keyword evidence="3" id="KW-0547">Nucleotide-binding</keyword>
<proteinExistence type="inferred from homology"/>
<evidence type="ECO:0000313" key="9">
    <source>
        <dbReference type="Proteomes" id="UP000093694"/>
    </source>
</evidence>
<dbReference type="Gene3D" id="3.40.50.300">
    <property type="entry name" value="P-loop containing nucleotide triphosphate hydrolases"/>
    <property type="match status" value="1"/>
</dbReference>
<dbReference type="PROSITE" id="PS50893">
    <property type="entry name" value="ABC_TRANSPORTER_2"/>
    <property type="match status" value="1"/>
</dbReference>